<dbReference type="RefSeq" id="WP_012500111.1">
    <property type="nucleotide sequence ID" value="NC_011026.1"/>
</dbReference>
<dbReference type="InterPro" id="IPR009008">
    <property type="entry name" value="Val/Leu/Ile-tRNA-synth_edit"/>
</dbReference>
<dbReference type="EMBL" id="CP001100">
    <property type="protein sequence ID" value="ACF14027.1"/>
    <property type="molecule type" value="Genomic_DNA"/>
</dbReference>
<dbReference type="PROSITE" id="PS00178">
    <property type="entry name" value="AA_TRNA_LIGASE_I"/>
    <property type="match status" value="1"/>
</dbReference>
<comment type="function">
    <text evidence="12">Catalyzes the attachment of valine to tRNA(Val). As ValRS can inadvertently accommodate and process structurally similar amino acids such as threonine, to avoid such errors, it has a 'posttransfer' editing activity that hydrolyzes mischarged Thr-tRNA(Val) in a tRNA-dependent manner.</text>
</comment>
<dbReference type="Pfam" id="PF10458">
    <property type="entry name" value="Val_tRNA-synt_C"/>
    <property type="match status" value="1"/>
</dbReference>
<comment type="subcellular location">
    <subcellularLocation>
        <location evidence="1 12">Cytoplasm</location>
    </subcellularLocation>
</comment>
<dbReference type="NCBIfam" id="TIGR00422">
    <property type="entry name" value="valS"/>
    <property type="match status" value="1"/>
</dbReference>
<evidence type="ECO:0000259" key="14">
    <source>
        <dbReference type="Pfam" id="PF08264"/>
    </source>
</evidence>
<feature type="coiled-coil region" evidence="12">
    <location>
        <begin position="837"/>
        <end position="899"/>
    </location>
</feature>
<dbReference type="NCBIfam" id="NF004349">
    <property type="entry name" value="PRK05729.1"/>
    <property type="match status" value="1"/>
</dbReference>
<dbReference type="SUPFAM" id="SSF47323">
    <property type="entry name" value="Anticodon-binding domain of a subclass of class I aminoacyl-tRNA synthetases"/>
    <property type="match status" value="1"/>
</dbReference>
<dbReference type="Gene3D" id="1.10.287.380">
    <property type="entry name" value="Valyl-tRNA synthetase, C-terminal domain"/>
    <property type="match status" value="1"/>
</dbReference>
<dbReference type="EC" id="6.1.1.9" evidence="12"/>
<dbReference type="Gene3D" id="3.90.740.10">
    <property type="entry name" value="Valyl/Leucyl/Isoleucyl-tRNA synthetase, editing domain"/>
    <property type="match status" value="1"/>
</dbReference>
<protein>
    <recommendedName>
        <fullName evidence="12">Valine--tRNA ligase</fullName>
        <ecNumber evidence="12">6.1.1.9</ecNumber>
    </recommendedName>
    <alternativeName>
        <fullName evidence="12">Valyl-tRNA synthetase</fullName>
        <shortName evidence="12">ValRS</shortName>
    </alternativeName>
</protein>
<comment type="similarity">
    <text evidence="11 12">Belongs to the class-I aminoacyl-tRNA synthetase family. ValS type 1 subfamily.</text>
</comment>
<keyword evidence="17" id="KW-1185">Reference proteome</keyword>
<organism evidence="16 17">
    <name type="scientific">Chloroherpeton thalassium (strain ATCC 35110 / GB-78)</name>
    <dbReference type="NCBI Taxonomy" id="517418"/>
    <lineage>
        <taxon>Bacteria</taxon>
        <taxon>Pseudomonadati</taxon>
        <taxon>Chlorobiota</taxon>
        <taxon>Chlorobiia</taxon>
        <taxon>Chlorobiales</taxon>
        <taxon>Chloroherpetonaceae</taxon>
        <taxon>Chloroherpeton</taxon>
    </lineage>
</organism>
<comment type="caution">
    <text evidence="12">Lacks conserved residue(s) required for the propagation of feature annotation.</text>
</comment>
<dbReference type="InterPro" id="IPR010978">
    <property type="entry name" value="tRNA-bd_arm"/>
</dbReference>
<feature type="domain" description="Aminoacyl-tRNA synthetase class Ia" evidence="13">
    <location>
        <begin position="27"/>
        <end position="575"/>
    </location>
</feature>
<dbReference type="Pfam" id="PF08264">
    <property type="entry name" value="Anticodon_1"/>
    <property type="match status" value="1"/>
</dbReference>
<keyword evidence="7 12" id="KW-0648">Protein biosynthesis</keyword>
<dbReference type="CDD" id="cd07962">
    <property type="entry name" value="Anticodon_Ia_Val"/>
    <property type="match status" value="1"/>
</dbReference>
<dbReference type="FunFam" id="1.10.287.380:FF:000001">
    <property type="entry name" value="Valine--tRNA ligase"/>
    <property type="match status" value="1"/>
</dbReference>
<keyword evidence="3 12" id="KW-0963">Cytoplasm</keyword>
<dbReference type="InterPro" id="IPR014729">
    <property type="entry name" value="Rossmann-like_a/b/a_fold"/>
</dbReference>
<gene>
    <name evidence="12" type="primary">valS</name>
    <name evidence="16" type="ordered locus">Ctha_1568</name>
</gene>
<keyword evidence="5 12" id="KW-0547">Nucleotide-binding</keyword>
<dbReference type="FunFam" id="3.40.50.620:FF:000032">
    <property type="entry name" value="Valine--tRNA ligase"/>
    <property type="match status" value="1"/>
</dbReference>
<dbReference type="GO" id="GO:0005829">
    <property type="term" value="C:cytosol"/>
    <property type="evidence" value="ECO:0007669"/>
    <property type="project" value="TreeGrafter"/>
</dbReference>
<dbReference type="InterPro" id="IPR037118">
    <property type="entry name" value="Val-tRNA_synth_C_sf"/>
</dbReference>
<evidence type="ECO:0000256" key="3">
    <source>
        <dbReference type="ARBA" id="ARBA00022490"/>
    </source>
</evidence>
<keyword evidence="9 12" id="KW-0030">Aminoacyl-tRNA synthetase</keyword>
<dbReference type="SUPFAM" id="SSF52374">
    <property type="entry name" value="Nucleotidylyl transferase"/>
    <property type="match status" value="1"/>
</dbReference>
<dbReference type="InterPro" id="IPR002303">
    <property type="entry name" value="Valyl-tRNA_ligase"/>
</dbReference>
<dbReference type="InterPro" id="IPR013155">
    <property type="entry name" value="M/V/L/I-tRNA-synth_anticd-bd"/>
</dbReference>
<feature type="domain" description="Valyl-tRNA synthetase tRNA-binding arm" evidence="15">
    <location>
        <begin position="839"/>
        <end position="903"/>
    </location>
</feature>
<dbReference type="PANTHER" id="PTHR11946">
    <property type="entry name" value="VALYL-TRNA SYNTHETASES"/>
    <property type="match status" value="1"/>
</dbReference>
<evidence type="ECO:0000256" key="1">
    <source>
        <dbReference type="ARBA" id="ARBA00004496"/>
    </source>
</evidence>
<dbReference type="InterPro" id="IPR001412">
    <property type="entry name" value="aa-tRNA-synth_I_CS"/>
</dbReference>
<evidence type="ECO:0000256" key="5">
    <source>
        <dbReference type="ARBA" id="ARBA00022741"/>
    </source>
</evidence>
<comment type="domain">
    <text evidence="12">ValRS has two distinct active sites: one for aminoacylation and one for editing. The misactivated threonine is translocated from the active site to the editing site.</text>
</comment>
<evidence type="ECO:0000313" key="16">
    <source>
        <dbReference type="EMBL" id="ACF14027.1"/>
    </source>
</evidence>
<evidence type="ECO:0000256" key="11">
    <source>
        <dbReference type="ARBA" id="ARBA00060830"/>
    </source>
</evidence>
<dbReference type="InterPro" id="IPR009080">
    <property type="entry name" value="tRNAsynth_Ia_anticodon-bd"/>
</dbReference>
<evidence type="ECO:0000256" key="2">
    <source>
        <dbReference type="ARBA" id="ARBA00011245"/>
    </source>
</evidence>
<keyword evidence="4 12" id="KW-0436">Ligase</keyword>
<dbReference type="CDD" id="cd00817">
    <property type="entry name" value="ValRS_core"/>
    <property type="match status" value="1"/>
</dbReference>
<name>B3QS82_CHLT3</name>
<evidence type="ECO:0000256" key="6">
    <source>
        <dbReference type="ARBA" id="ARBA00022840"/>
    </source>
</evidence>
<dbReference type="FunFam" id="3.90.740.10:FF:000010">
    <property type="entry name" value="Valine--tRNA ligase"/>
    <property type="match status" value="1"/>
</dbReference>
<feature type="binding site" evidence="12">
    <location>
        <position position="541"/>
    </location>
    <ligand>
        <name>ATP</name>
        <dbReference type="ChEBI" id="CHEBI:30616"/>
    </ligand>
</feature>
<dbReference type="eggNOG" id="COG0525">
    <property type="taxonomic scope" value="Bacteria"/>
</dbReference>
<dbReference type="GO" id="GO:0006438">
    <property type="term" value="P:valyl-tRNA aminoacylation"/>
    <property type="evidence" value="ECO:0007669"/>
    <property type="project" value="UniProtKB-UniRule"/>
</dbReference>
<evidence type="ECO:0000256" key="12">
    <source>
        <dbReference type="HAMAP-Rule" id="MF_02004"/>
    </source>
</evidence>
<accession>B3QS82</accession>
<dbReference type="SUPFAM" id="SSF50677">
    <property type="entry name" value="ValRS/IleRS/LeuRS editing domain"/>
    <property type="match status" value="1"/>
</dbReference>
<dbReference type="HOGENOM" id="CLU_001493_0_2_10"/>
<evidence type="ECO:0000259" key="15">
    <source>
        <dbReference type="Pfam" id="PF10458"/>
    </source>
</evidence>
<keyword evidence="6 12" id="KW-0067">ATP-binding</keyword>
<feature type="short sequence motif" description="'KMSKS' region" evidence="12">
    <location>
        <begin position="538"/>
        <end position="542"/>
    </location>
</feature>
<dbReference type="FunFam" id="3.40.50.620:FF:000098">
    <property type="entry name" value="Valine--tRNA ligase"/>
    <property type="match status" value="1"/>
</dbReference>
<dbReference type="STRING" id="517418.Ctha_1568"/>
<evidence type="ECO:0000256" key="8">
    <source>
        <dbReference type="ARBA" id="ARBA00023054"/>
    </source>
</evidence>
<dbReference type="GO" id="GO:0004832">
    <property type="term" value="F:valine-tRNA ligase activity"/>
    <property type="evidence" value="ECO:0007669"/>
    <property type="project" value="UniProtKB-UniRule"/>
</dbReference>
<dbReference type="Pfam" id="PF00133">
    <property type="entry name" value="tRNA-synt_1"/>
    <property type="match status" value="1"/>
</dbReference>
<dbReference type="HAMAP" id="MF_02004">
    <property type="entry name" value="Val_tRNA_synth_type1"/>
    <property type="match status" value="1"/>
</dbReference>
<dbReference type="Gene3D" id="1.10.730.10">
    <property type="entry name" value="Isoleucyl-tRNA Synthetase, Domain 1"/>
    <property type="match status" value="1"/>
</dbReference>
<keyword evidence="8 12" id="KW-0175">Coiled coil</keyword>
<dbReference type="InterPro" id="IPR033705">
    <property type="entry name" value="Anticodon_Ia_Val"/>
</dbReference>
<comment type="subunit">
    <text evidence="2 12">Monomer.</text>
</comment>
<dbReference type="PANTHER" id="PTHR11946:SF93">
    <property type="entry name" value="VALINE--TRNA LIGASE, CHLOROPLASTIC_MITOCHONDRIAL 2"/>
    <property type="match status" value="1"/>
</dbReference>
<evidence type="ECO:0000313" key="17">
    <source>
        <dbReference type="Proteomes" id="UP000001208"/>
    </source>
</evidence>
<dbReference type="OrthoDB" id="9810365at2"/>
<dbReference type="PRINTS" id="PR00986">
    <property type="entry name" value="TRNASYNTHVAL"/>
</dbReference>
<dbReference type="AlphaFoldDB" id="B3QS82"/>
<dbReference type="GO" id="GO:0002161">
    <property type="term" value="F:aminoacyl-tRNA deacylase activity"/>
    <property type="evidence" value="ECO:0007669"/>
    <property type="project" value="InterPro"/>
</dbReference>
<dbReference type="KEGG" id="cts:Ctha_1568"/>
<evidence type="ECO:0000256" key="9">
    <source>
        <dbReference type="ARBA" id="ARBA00023146"/>
    </source>
</evidence>
<comment type="catalytic activity">
    <reaction evidence="10 12">
        <text>tRNA(Val) + L-valine + ATP = L-valyl-tRNA(Val) + AMP + diphosphate</text>
        <dbReference type="Rhea" id="RHEA:10704"/>
        <dbReference type="Rhea" id="RHEA-COMP:9672"/>
        <dbReference type="Rhea" id="RHEA-COMP:9708"/>
        <dbReference type="ChEBI" id="CHEBI:30616"/>
        <dbReference type="ChEBI" id="CHEBI:33019"/>
        <dbReference type="ChEBI" id="CHEBI:57762"/>
        <dbReference type="ChEBI" id="CHEBI:78442"/>
        <dbReference type="ChEBI" id="CHEBI:78537"/>
        <dbReference type="ChEBI" id="CHEBI:456215"/>
        <dbReference type="EC" id="6.1.1.9"/>
    </reaction>
</comment>
<evidence type="ECO:0000256" key="10">
    <source>
        <dbReference type="ARBA" id="ARBA00047552"/>
    </source>
</evidence>
<dbReference type="GO" id="GO:0005524">
    <property type="term" value="F:ATP binding"/>
    <property type="evidence" value="ECO:0007669"/>
    <property type="project" value="UniProtKB-UniRule"/>
</dbReference>
<dbReference type="Gene3D" id="3.40.50.620">
    <property type="entry name" value="HUPs"/>
    <property type="match status" value="2"/>
</dbReference>
<dbReference type="SUPFAM" id="SSF46589">
    <property type="entry name" value="tRNA-binding arm"/>
    <property type="match status" value="1"/>
</dbReference>
<dbReference type="Proteomes" id="UP000001208">
    <property type="component" value="Chromosome"/>
</dbReference>
<evidence type="ECO:0000259" key="13">
    <source>
        <dbReference type="Pfam" id="PF00133"/>
    </source>
</evidence>
<dbReference type="InterPro" id="IPR002300">
    <property type="entry name" value="aa-tRNA-synth_Ia"/>
</dbReference>
<comment type="domain">
    <text evidence="12">The C-terminal coiled-coil domain is crucial for aminoacylation activity.</text>
</comment>
<sequence>MSQTDFSHKNLEKNFDPKTVETRWSTDYWNQFGIYHAEPHEVLESGKKPYTVLMPPPNVTGSLTIGHVLNHTLQDIFIRYHRMMGHEALWLPGTDHAGIATQTVVERRLRKENVTRHDLGREKFLEHVWQWREEYGGLIVKQLQRLGVSCDWRRNLFTMDETASRAVVNVFVKLYNDGLIYKGKRIINWCPVSQTALSDEEVIMKTQKDPFVHVRYQLADDAEKFITIATVRAETILADVAVAVNPNDERYKDLIGKEVLVPIAGRKIPIIADDYVEIEFGTGALKITPAHDPNDYAVAQRHNLPIISVIGQDGKMTDEFGYKGMDRFDARKKIMADLEAAGAIEKVEDYEHNVGYSERADVVVEPFLSEQWFVKMKPLAEPALKAVEDGEIHFHPERWINTYRHWMENIQDWCISRQLWWGHRIPAWYDEEGNIYVAHNEEEAEKLSGKKNLRQDEDVLDTWFSSWLWPLTTLRWEKPGDDGEVFEAFYPTSTLVTGPDIIFFWVARMIMAGLYFKGDVPFRDVYFTSIIRDMKGRKLSKSLGNSPDPLAVMDEYGTDALRFTVIYLAPLGQDVLFGAEKCEQGRNFATKIWNATRFLFMNRNELFENEADFAKKYAETDFAPDPNDEAEKWIFSRLNSTLKSYHGAMAQFRINDLTKILYDFIWGDYCDWFLEMMKVRLQKAETAAQKQAILCKAIFIFESAVKALHPIMPFVTEEIWQNILQRNEGESISEVKIPEPLESWSQEAAEADIEFIKKTIDEIRSVRSVLGLPPATVASAKANAVSEVALSRLQNNAEYIERLARVTLEIGMGIEKPKASAGAVVEGTEIFILLEGLVDLDKERARLEKEIKKVQGYVKQLEGKLSNEKFVSKAPAEVVAGEREKLSAAKLNLEKLNENLASLS</sequence>
<reference evidence="16 17" key="1">
    <citation type="submission" date="2008-06" db="EMBL/GenBank/DDBJ databases">
        <title>Complete sequence of Chloroherpeton thalassium ATCC 35110.</title>
        <authorList>
            <consortium name="US DOE Joint Genome Institute"/>
            <person name="Lucas S."/>
            <person name="Copeland A."/>
            <person name="Lapidus A."/>
            <person name="Glavina del Rio T."/>
            <person name="Dalin E."/>
            <person name="Tice H."/>
            <person name="Bruce D."/>
            <person name="Goodwin L."/>
            <person name="Pitluck S."/>
            <person name="Schmutz J."/>
            <person name="Larimer F."/>
            <person name="Land M."/>
            <person name="Hauser L."/>
            <person name="Kyrpides N."/>
            <person name="Mikhailova N."/>
            <person name="Liu Z."/>
            <person name="Li T."/>
            <person name="Zhao F."/>
            <person name="Overmann J."/>
            <person name="Bryant D.A."/>
            <person name="Richardson P."/>
        </authorList>
    </citation>
    <scope>NUCLEOTIDE SEQUENCE [LARGE SCALE GENOMIC DNA]</scope>
    <source>
        <strain evidence="17">ATCC 35110 / GB-78</strain>
    </source>
</reference>
<feature type="domain" description="Methionyl/Valyl/Leucyl/Isoleucyl-tRNA synthetase anticodon-binding" evidence="14">
    <location>
        <begin position="631"/>
        <end position="778"/>
    </location>
</feature>
<evidence type="ECO:0000256" key="4">
    <source>
        <dbReference type="ARBA" id="ARBA00022598"/>
    </source>
</evidence>
<evidence type="ECO:0000256" key="7">
    <source>
        <dbReference type="ARBA" id="ARBA00022917"/>
    </source>
</evidence>
<dbReference type="InterPro" id="IPR019499">
    <property type="entry name" value="Val-tRNA_synth_tRNA-bd"/>
</dbReference>
<proteinExistence type="inferred from homology"/>